<dbReference type="EMBL" id="FOKK01000009">
    <property type="protein sequence ID" value="SFB40247.1"/>
    <property type="molecule type" value="Genomic_DNA"/>
</dbReference>
<dbReference type="OrthoDB" id="824893at2"/>
<sequence length="203" mass="23777">MYKKHLPELLPENWKLSDLDEANGYAEFLGFDGEFLISIMKHLDEYPSDPYFLCLNQMKGILGRYDFDSLDWPEWFENPKEAMDSALKLIEWINQNYANFAPVTQYVMVSLGTEDRINSISRHFDGYITVQEFQNKRLVFRKVNLTWGAANYSEAALKAISLFYKTQGFDTENLVVGYLTNEKFQLIEDLRPAVLDQIKQRPF</sequence>
<evidence type="ECO:0000313" key="1">
    <source>
        <dbReference type="EMBL" id="SFB40247.1"/>
    </source>
</evidence>
<dbReference type="RefSeq" id="WP_092898032.1">
    <property type="nucleotide sequence ID" value="NZ_FOKK01000009.1"/>
</dbReference>
<protein>
    <submittedName>
        <fullName evidence="1">Uncharacterized protein</fullName>
    </submittedName>
</protein>
<evidence type="ECO:0000313" key="2">
    <source>
        <dbReference type="Proteomes" id="UP000198790"/>
    </source>
</evidence>
<gene>
    <name evidence="1" type="ORF">SAMN04489723_10941</name>
</gene>
<organism evidence="1 2">
    <name type="scientific">Algoriphagus aquimarinus</name>
    <dbReference type="NCBI Taxonomy" id="237018"/>
    <lineage>
        <taxon>Bacteria</taxon>
        <taxon>Pseudomonadati</taxon>
        <taxon>Bacteroidota</taxon>
        <taxon>Cytophagia</taxon>
        <taxon>Cytophagales</taxon>
        <taxon>Cyclobacteriaceae</taxon>
        <taxon>Algoriphagus</taxon>
    </lineage>
</organism>
<dbReference type="Proteomes" id="UP000198790">
    <property type="component" value="Unassembled WGS sequence"/>
</dbReference>
<name>A0A1I1AQP8_9BACT</name>
<accession>A0A1I1AQP8</accession>
<proteinExistence type="predicted"/>
<dbReference type="AlphaFoldDB" id="A0A1I1AQP8"/>
<dbReference type="STRING" id="237018.SAMN04489723_10941"/>
<reference evidence="1 2" key="1">
    <citation type="submission" date="2016-10" db="EMBL/GenBank/DDBJ databases">
        <authorList>
            <person name="de Groot N.N."/>
        </authorList>
    </citation>
    <scope>NUCLEOTIDE SEQUENCE [LARGE SCALE GENOMIC DNA]</scope>
    <source>
        <strain evidence="1 2">DSM 23399</strain>
    </source>
</reference>
<keyword evidence="2" id="KW-1185">Reference proteome</keyword>